<dbReference type="STRING" id="641526.ADIWIN_2324"/>
<evidence type="ECO:0000313" key="1">
    <source>
        <dbReference type="EMBL" id="EPR72711.1"/>
    </source>
</evidence>
<proteinExistence type="predicted"/>
<dbReference type="Proteomes" id="UP000014962">
    <property type="component" value="Unassembled WGS sequence"/>
</dbReference>
<gene>
    <name evidence="1" type="ORF">ADIWIN_2324</name>
</gene>
<organism evidence="1 2">
    <name type="scientific">Winogradskyella psychrotolerans RS-3</name>
    <dbReference type="NCBI Taxonomy" id="641526"/>
    <lineage>
        <taxon>Bacteria</taxon>
        <taxon>Pseudomonadati</taxon>
        <taxon>Bacteroidota</taxon>
        <taxon>Flavobacteriia</taxon>
        <taxon>Flavobacteriales</taxon>
        <taxon>Flavobacteriaceae</taxon>
        <taxon>Winogradskyella</taxon>
    </lineage>
</organism>
<protein>
    <submittedName>
        <fullName evidence="1">Excinuclease ABC</fullName>
    </submittedName>
</protein>
<dbReference type="EMBL" id="ATMR01000102">
    <property type="protein sequence ID" value="EPR72711.1"/>
    <property type="molecule type" value="Genomic_DNA"/>
</dbReference>
<comment type="caution">
    <text evidence="1">The sequence shown here is derived from an EMBL/GenBank/DDBJ whole genome shotgun (WGS) entry which is preliminary data.</text>
</comment>
<dbReference type="AlphaFoldDB" id="S7VRV5"/>
<reference evidence="1 2" key="1">
    <citation type="journal article" date="2013" name="Genome Announc.">
        <title>Draft Genome Sequence of Winogradskyella psychrotolerans RS-3T, Isolated from the Marine Transect of Kongsfjorden, Ny-Alesund, Svalbard, Arctic Ocean.</title>
        <authorList>
            <person name="Kumar Pinnaka A."/>
            <person name="Ara S."/>
            <person name="Singh A."/>
            <person name="Shivaji S."/>
        </authorList>
    </citation>
    <scope>NUCLEOTIDE SEQUENCE [LARGE SCALE GENOMIC DNA]</scope>
    <source>
        <strain evidence="1 2">RS-3</strain>
    </source>
</reference>
<evidence type="ECO:0000313" key="2">
    <source>
        <dbReference type="Proteomes" id="UP000014962"/>
    </source>
</evidence>
<name>S7VRV5_9FLAO</name>
<sequence length="38" mass="4921">MKKWKRDWKIKLIEDMNPDWVDISDNWNIDFNRLRDER</sequence>
<accession>S7VRV5</accession>
<keyword evidence="2" id="KW-1185">Reference proteome</keyword>